<evidence type="ECO:0000256" key="1">
    <source>
        <dbReference type="ARBA" id="ARBA00004496"/>
    </source>
</evidence>
<evidence type="ECO:0000256" key="9">
    <source>
        <dbReference type="ARBA" id="ARBA00030180"/>
    </source>
</evidence>
<evidence type="ECO:0000256" key="3">
    <source>
        <dbReference type="ARBA" id="ARBA00015004"/>
    </source>
</evidence>
<dbReference type="PROSITE" id="PS50245">
    <property type="entry name" value="CAP_GLY_2"/>
    <property type="match status" value="1"/>
</dbReference>
<dbReference type="Pfam" id="PF01302">
    <property type="entry name" value="CAP_GLY"/>
    <property type="match status" value="1"/>
</dbReference>
<evidence type="ECO:0000256" key="4">
    <source>
        <dbReference type="ARBA" id="ARBA00022490"/>
    </source>
</evidence>
<dbReference type="InterPro" id="IPR000938">
    <property type="entry name" value="CAP-Gly_domain"/>
</dbReference>
<keyword evidence="11" id="KW-1185">Reference proteome</keyword>
<sequence length="475" mass="52667">MVKLGDRVSVGGYGAIVKYIGEVSGHPGVWVGVEWDNPERGKHNGVVNGVRYFETSSPKGGSLVNIHNVNPGVDLLTAISNRYADAVDENVFVVSSKAVELVGMHSTSKKQSDIFELKHIVLESCSVVEPPPESCAPFKKCITLNLFNNLLSQWKDIRRILKYFPKLRELVLRKNRMEPASSGEPWQEVKSLRDLILSDCGLSSESMVNILCYLPCITSLYAVRNNFTRFNVPEMADGLTSLDIGSNTISCFSNITGNLKRLQKLCVADCGIERIVIADGQFPSLTTLNIKDNVISDWRSINGLQALPKLSVLYIDCEHLRCVPGIEVHEVIVAKLSGLVDLNRFDVSAVERQSAEVRFLDKYFSADDSVKADHLDDIERLKKIHGTADVSLKSRGLDVVLLSISFEGKVVKKRVPLAITVQKLSEMIGRVFSVGLMEVKLELDKGTHKVKLENPMRTLDFYSPESNDVLHLIAA</sequence>
<comment type="subcellular location">
    <subcellularLocation>
        <location evidence="1">Cytoplasm</location>
    </subcellularLocation>
</comment>
<evidence type="ECO:0000313" key="12">
    <source>
        <dbReference type="WBParaSite" id="HCON_00113750-00001"/>
    </source>
</evidence>
<evidence type="ECO:0000256" key="6">
    <source>
        <dbReference type="ARBA" id="ARBA00022737"/>
    </source>
</evidence>
<dbReference type="PANTHER" id="PTHR46652">
    <property type="entry name" value="LEUCINE-RICH REPEAT AND IQ DOMAIN-CONTAINING PROTEIN 1-RELATED"/>
    <property type="match status" value="1"/>
</dbReference>
<keyword evidence="5" id="KW-0433">Leucine-rich repeat</keyword>
<dbReference type="FunFam" id="2.30.30.190:FF:000016">
    <property type="entry name" value="Tubulin-folding cofactor E"/>
    <property type="match status" value="1"/>
</dbReference>
<dbReference type="SMART" id="SM01052">
    <property type="entry name" value="CAP_GLY"/>
    <property type="match status" value="1"/>
</dbReference>
<comment type="similarity">
    <text evidence="2">Belongs to the TBCE family.</text>
</comment>
<dbReference type="SUPFAM" id="SSF74924">
    <property type="entry name" value="Cap-Gly domain"/>
    <property type="match status" value="1"/>
</dbReference>
<dbReference type="InterPro" id="IPR032675">
    <property type="entry name" value="LRR_dom_sf"/>
</dbReference>
<reference evidence="12" key="1">
    <citation type="submission" date="2020-12" db="UniProtKB">
        <authorList>
            <consortium name="WormBaseParasite"/>
        </authorList>
    </citation>
    <scope>IDENTIFICATION</scope>
    <source>
        <strain evidence="12">MHco3</strain>
    </source>
</reference>
<dbReference type="SUPFAM" id="SSF52058">
    <property type="entry name" value="L domain-like"/>
    <property type="match status" value="1"/>
</dbReference>
<dbReference type="SUPFAM" id="SSF54236">
    <property type="entry name" value="Ubiquitin-like"/>
    <property type="match status" value="1"/>
</dbReference>
<dbReference type="AlphaFoldDB" id="A0A7I4YKI6"/>
<keyword evidence="7" id="KW-0143">Chaperone</keyword>
<organism evidence="11 12">
    <name type="scientific">Haemonchus contortus</name>
    <name type="common">Barber pole worm</name>
    <dbReference type="NCBI Taxonomy" id="6289"/>
    <lineage>
        <taxon>Eukaryota</taxon>
        <taxon>Metazoa</taxon>
        <taxon>Ecdysozoa</taxon>
        <taxon>Nematoda</taxon>
        <taxon>Chromadorea</taxon>
        <taxon>Rhabditida</taxon>
        <taxon>Rhabditina</taxon>
        <taxon>Rhabditomorpha</taxon>
        <taxon>Strongyloidea</taxon>
        <taxon>Trichostrongylidae</taxon>
        <taxon>Haemonchus</taxon>
    </lineage>
</organism>
<dbReference type="Gene3D" id="2.30.30.190">
    <property type="entry name" value="CAP Gly-rich-like domain"/>
    <property type="match status" value="1"/>
</dbReference>
<dbReference type="GO" id="GO:0005737">
    <property type="term" value="C:cytoplasm"/>
    <property type="evidence" value="ECO:0007669"/>
    <property type="project" value="UniProtKB-SubCell"/>
</dbReference>
<dbReference type="InterPro" id="IPR001611">
    <property type="entry name" value="Leu-rich_rpt"/>
</dbReference>
<comment type="subunit">
    <text evidence="8">Supercomplex made of cofactors A to E. Cofactors A and D function by capturing and stabilizing tubulin in a quasi-native conformation. Cofactor E binds to the cofactor D-tubulin complex; interaction with cofactor C then causes the release of tubulin polypeptides that are committed to the native state.</text>
</comment>
<keyword evidence="4" id="KW-0963">Cytoplasm</keyword>
<keyword evidence="6" id="KW-0677">Repeat</keyword>
<proteinExistence type="inferred from homology"/>
<dbReference type="InterPro" id="IPR036859">
    <property type="entry name" value="CAP-Gly_dom_sf"/>
</dbReference>
<dbReference type="Gene3D" id="3.10.20.90">
    <property type="entry name" value="Phosphatidylinositol 3-kinase Catalytic Subunit, Chain A, domain 1"/>
    <property type="match status" value="1"/>
</dbReference>
<protein>
    <recommendedName>
        <fullName evidence="3">Tubulin-specific chaperone E</fullName>
    </recommendedName>
    <alternativeName>
        <fullName evidence="9">Tubulin-folding cofactor E</fullName>
    </alternativeName>
</protein>
<name>A0A7I4YKI6_HAECO</name>
<evidence type="ECO:0000259" key="10">
    <source>
        <dbReference type="PROSITE" id="PS50245"/>
    </source>
</evidence>
<feature type="domain" description="CAP-Gly" evidence="10">
    <location>
        <begin position="21"/>
        <end position="65"/>
    </location>
</feature>
<dbReference type="PANTHER" id="PTHR46652:SF3">
    <property type="entry name" value="LEUCINE-RICH REPEAT-CONTAINING PROTEIN 9"/>
    <property type="match status" value="1"/>
</dbReference>
<dbReference type="InterPro" id="IPR029071">
    <property type="entry name" value="Ubiquitin-like_domsf"/>
</dbReference>
<evidence type="ECO:0000256" key="5">
    <source>
        <dbReference type="ARBA" id="ARBA00022614"/>
    </source>
</evidence>
<evidence type="ECO:0000313" key="11">
    <source>
        <dbReference type="Proteomes" id="UP000025227"/>
    </source>
</evidence>
<dbReference type="OMA" id="SEESHMF"/>
<dbReference type="PROSITE" id="PS51450">
    <property type="entry name" value="LRR"/>
    <property type="match status" value="1"/>
</dbReference>
<dbReference type="PROSITE" id="PS00845">
    <property type="entry name" value="CAP_GLY_1"/>
    <property type="match status" value="1"/>
</dbReference>
<dbReference type="Gene3D" id="3.80.10.10">
    <property type="entry name" value="Ribonuclease Inhibitor"/>
    <property type="match status" value="2"/>
</dbReference>
<dbReference type="Proteomes" id="UP000025227">
    <property type="component" value="Unplaced"/>
</dbReference>
<dbReference type="OrthoDB" id="5273213at2759"/>
<dbReference type="InterPro" id="IPR050836">
    <property type="entry name" value="SDS22/Internalin_LRR"/>
</dbReference>
<dbReference type="WBParaSite" id="HCON_00113750-00001">
    <property type="protein sequence ID" value="HCON_00113750-00001"/>
    <property type="gene ID" value="HCON_00113750"/>
</dbReference>
<evidence type="ECO:0000256" key="2">
    <source>
        <dbReference type="ARBA" id="ARBA00006286"/>
    </source>
</evidence>
<evidence type="ECO:0000256" key="7">
    <source>
        <dbReference type="ARBA" id="ARBA00023186"/>
    </source>
</evidence>
<accession>A0A7I4YKI6</accession>
<evidence type="ECO:0000256" key="8">
    <source>
        <dbReference type="ARBA" id="ARBA00026055"/>
    </source>
</evidence>